<evidence type="ECO:0000259" key="4">
    <source>
        <dbReference type="Pfam" id="PF25917"/>
    </source>
</evidence>
<feature type="signal peptide" evidence="3">
    <location>
        <begin position="1"/>
        <end position="37"/>
    </location>
</feature>
<dbReference type="Gene3D" id="2.40.30.170">
    <property type="match status" value="1"/>
</dbReference>
<gene>
    <name evidence="6" type="ORF">HNQ73_001417</name>
</gene>
<dbReference type="GO" id="GO:1990281">
    <property type="term" value="C:efflux pump complex"/>
    <property type="evidence" value="ECO:0007669"/>
    <property type="project" value="TreeGrafter"/>
</dbReference>
<dbReference type="Gene3D" id="2.40.420.20">
    <property type="match status" value="1"/>
</dbReference>
<dbReference type="Gene3D" id="1.10.287.470">
    <property type="entry name" value="Helix hairpin bin"/>
    <property type="match status" value="1"/>
</dbReference>
<accession>A0A841KA83</accession>
<dbReference type="SUPFAM" id="SSF111369">
    <property type="entry name" value="HlyD-like secretion proteins"/>
    <property type="match status" value="1"/>
</dbReference>
<comment type="similarity">
    <text evidence="1">Belongs to the membrane fusion protein (MFP) (TC 8.A.1) family.</text>
</comment>
<feature type="chain" id="PRO_5033035012" evidence="3">
    <location>
        <begin position="38"/>
        <end position="374"/>
    </location>
</feature>
<dbReference type="GO" id="GO:0015562">
    <property type="term" value="F:efflux transmembrane transporter activity"/>
    <property type="evidence" value="ECO:0007669"/>
    <property type="project" value="TreeGrafter"/>
</dbReference>
<evidence type="ECO:0000256" key="1">
    <source>
        <dbReference type="ARBA" id="ARBA00009477"/>
    </source>
</evidence>
<dbReference type="Pfam" id="PF25917">
    <property type="entry name" value="BSH_RND"/>
    <property type="match status" value="1"/>
</dbReference>
<dbReference type="InterPro" id="IPR058792">
    <property type="entry name" value="Beta-barrel_RND_2"/>
</dbReference>
<keyword evidence="3" id="KW-0732">Signal</keyword>
<dbReference type="PANTHER" id="PTHR30469:SF18">
    <property type="entry name" value="RESISTANCE-NODULATION-CELL DIVISION (RND) EFFLUX MEMBRANE FUSION PROTEIN-RELATED"/>
    <property type="match status" value="1"/>
</dbReference>
<feature type="domain" description="Multidrug resistance protein MdtA-like barrel-sandwich hybrid" evidence="4">
    <location>
        <begin position="75"/>
        <end position="210"/>
    </location>
</feature>
<protein>
    <submittedName>
        <fullName evidence="6">RND family efflux transporter MFP subunit</fullName>
    </submittedName>
</protein>
<dbReference type="AlphaFoldDB" id="A0A841KA83"/>
<evidence type="ECO:0000256" key="2">
    <source>
        <dbReference type="SAM" id="Coils"/>
    </source>
</evidence>
<feature type="domain" description="CusB-like beta-barrel" evidence="5">
    <location>
        <begin position="222"/>
        <end position="292"/>
    </location>
</feature>
<proteinExistence type="inferred from homology"/>
<dbReference type="Pfam" id="PF25954">
    <property type="entry name" value="Beta-barrel_RND_2"/>
    <property type="match status" value="1"/>
</dbReference>
<sequence>MQQPSLEPAAVRPFRPLALVAAAACLALGLAGCTDSAAEQEAKPDRPVLVTKVHFEDIVPERTFVATIRPRVESDIGFRVGGKVARRLVQVGDKVTPGTPLAELDATDLRLQAEQAEAELHAARTALAQAEAEEKRSTELRRRGWASEAAFDRQKAAAAEARSRLARAERSVELTRNNLSYATLTADTDGVVTATLVEPGQVVAAGQTAIRVARLGEKEAIVAVPETLLARVRQGEATVTLWSDPDRRYAARLRELSPAADPTTRTYLARFSMPDAGDEVAFGMSATLTVRGGTGEKAARLPLSALFNQGSGPALWVVDRETGSVALKPVTVARYDAREVLVTGGVEEGDEVVALGVQKLDPAQKVRVVEALAY</sequence>
<reference evidence="6 7" key="1">
    <citation type="submission" date="2020-08" db="EMBL/GenBank/DDBJ databases">
        <title>Genomic Encyclopedia of Type Strains, Phase IV (KMG-IV): sequencing the most valuable type-strain genomes for metagenomic binning, comparative biology and taxonomic classification.</title>
        <authorList>
            <person name="Goeker M."/>
        </authorList>
    </citation>
    <scope>NUCLEOTIDE SEQUENCE [LARGE SCALE GENOMIC DNA]</scope>
    <source>
        <strain evidence="6 7">DSM 101465</strain>
    </source>
</reference>
<evidence type="ECO:0000313" key="7">
    <source>
        <dbReference type="Proteomes" id="UP000588017"/>
    </source>
</evidence>
<keyword evidence="2" id="KW-0175">Coiled coil</keyword>
<name>A0A841KA83_9HYPH</name>
<evidence type="ECO:0000259" key="5">
    <source>
        <dbReference type="Pfam" id="PF25954"/>
    </source>
</evidence>
<feature type="coiled-coil region" evidence="2">
    <location>
        <begin position="106"/>
        <end position="178"/>
    </location>
</feature>
<keyword evidence="7" id="KW-1185">Reference proteome</keyword>
<evidence type="ECO:0000256" key="3">
    <source>
        <dbReference type="SAM" id="SignalP"/>
    </source>
</evidence>
<comment type="caution">
    <text evidence="6">The sequence shown here is derived from an EMBL/GenBank/DDBJ whole genome shotgun (WGS) entry which is preliminary data.</text>
</comment>
<evidence type="ECO:0000313" key="6">
    <source>
        <dbReference type="EMBL" id="MBB6167794.1"/>
    </source>
</evidence>
<dbReference type="RefSeq" id="WP_244649990.1">
    <property type="nucleotide sequence ID" value="NZ_BMHX01000003.1"/>
</dbReference>
<dbReference type="Proteomes" id="UP000588017">
    <property type="component" value="Unassembled WGS sequence"/>
</dbReference>
<organism evidence="6 7">
    <name type="scientific">Chelatococcus composti</name>
    <dbReference type="NCBI Taxonomy" id="1743235"/>
    <lineage>
        <taxon>Bacteria</taxon>
        <taxon>Pseudomonadati</taxon>
        <taxon>Pseudomonadota</taxon>
        <taxon>Alphaproteobacteria</taxon>
        <taxon>Hyphomicrobiales</taxon>
        <taxon>Chelatococcaceae</taxon>
        <taxon>Chelatococcus</taxon>
    </lineage>
</organism>
<dbReference type="InterPro" id="IPR058625">
    <property type="entry name" value="MdtA-like_BSH"/>
</dbReference>
<dbReference type="PANTHER" id="PTHR30469">
    <property type="entry name" value="MULTIDRUG RESISTANCE PROTEIN MDTA"/>
    <property type="match status" value="1"/>
</dbReference>
<dbReference type="EMBL" id="JACHEH010000003">
    <property type="protein sequence ID" value="MBB6167794.1"/>
    <property type="molecule type" value="Genomic_DNA"/>
</dbReference>
<dbReference type="Gene3D" id="2.40.50.100">
    <property type="match status" value="1"/>
</dbReference>
<dbReference type="NCBIfam" id="TIGR01730">
    <property type="entry name" value="RND_mfp"/>
    <property type="match status" value="1"/>
</dbReference>
<dbReference type="InterPro" id="IPR006143">
    <property type="entry name" value="RND_pump_MFP"/>
</dbReference>